<accession>A0A170YMX3</accession>
<keyword evidence="2" id="KW-0119">Carbohydrate metabolism</keyword>
<dbReference type="InterPro" id="IPR004300">
    <property type="entry name" value="Glyco_hydro_57_N"/>
</dbReference>
<dbReference type="RefSeq" id="WP_068701703.1">
    <property type="nucleotide sequence ID" value="NZ_BDCR01000001.1"/>
</dbReference>
<dbReference type="CDD" id="cd10795">
    <property type="entry name" value="GH57N_MJA1_like"/>
    <property type="match status" value="1"/>
</dbReference>
<comment type="similarity">
    <text evidence="1">Belongs to the glycosyl hydrolase 57 family.</text>
</comment>
<evidence type="ECO:0000259" key="3">
    <source>
        <dbReference type="Pfam" id="PF03065"/>
    </source>
</evidence>
<dbReference type="SUPFAM" id="SSF88713">
    <property type="entry name" value="Glycoside hydrolase/deacetylase"/>
    <property type="match status" value="1"/>
</dbReference>
<feature type="domain" description="Glycoside hydrolase family 57 N-terminal" evidence="3">
    <location>
        <begin position="6"/>
        <end position="292"/>
    </location>
</feature>
<dbReference type="Gene3D" id="3.20.110.20">
    <property type="match status" value="1"/>
</dbReference>
<reference evidence="5" key="1">
    <citation type="submission" date="2016-04" db="EMBL/GenBank/DDBJ databases">
        <title>Draft genome sequence of Paludibacter jiangxiensis strain NM7.</title>
        <authorList>
            <person name="Qiu Y."/>
            <person name="Matsuura N."/>
            <person name="Ohashi A."/>
            <person name="Tourlousse M.D."/>
            <person name="Sekiguchi Y."/>
        </authorList>
    </citation>
    <scope>NUCLEOTIDE SEQUENCE [LARGE SCALE GENOMIC DNA]</scope>
    <source>
        <strain evidence="5">NM7</strain>
    </source>
</reference>
<dbReference type="GO" id="GO:0003824">
    <property type="term" value="F:catalytic activity"/>
    <property type="evidence" value="ECO:0007669"/>
    <property type="project" value="InterPro"/>
</dbReference>
<dbReference type="GO" id="GO:0005975">
    <property type="term" value="P:carbohydrate metabolic process"/>
    <property type="evidence" value="ECO:0007669"/>
    <property type="project" value="InterPro"/>
</dbReference>
<evidence type="ECO:0000313" key="4">
    <source>
        <dbReference type="EMBL" id="GAT61922.1"/>
    </source>
</evidence>
<dbReference type="OrthoDB" id="138256at2"/>
<evidence type="ECO:0000256" key="2">
    <source>
        <dbReference type="ARBA" id="ARBA00023277"/>
    </source>
</evidence>
<organism evidence="4 5">
    <name type="scientific">Paludibacter jiangxiensis</name>
    <dbReference type="NCBI Taxonomy" id="681398"/>
    <lineage>
        <taxon>Bacteria</taxon>
        <taxon>Pseudomonadati</taxon>
        <taxon>Bacteroidota</taxon>
        <taxon>Bacteroidia</taxon>
        <taxon>Bacteroidales</taxon>
        <taxon>Paludibacteraceae</taxon>
        <taxon>Paludibacter</taxon>
    </lineage>
</organism>
<keyword evidence="5" id="KW-1185">Reference proteome</keyword>
<dbReference type="Pfam" id="PF03065">
    <property type="entry name" value="Glyco_hydro_57"/>
    <property type="match status" value="1"/>
</dbReference>
<name>A0A170YMX3_9BACT</name>
<sequence>MKTICFYFQVHLPMQLKRYRFFEIGSDHYYYDDFANEANVQRIANSSFLPANRLILDMIRSSHGKFKVSFSISGIALELFEQYAPEVIDSFKELAETGSVEFVAETYSHSLAAVFDPEEFVQQVKMHSDTIYELFGVRPTTFRNTEMIYSDEIAQMVYEMGYSTMLTEGSKHVLGWKSPNFVYGHSYIPQVKVLTRNMKLSDDIAYRFSDWSWSEFPLTAEKLMSWIKSAEESEKVFSIFMGYQSIGERQRPESGIFEFIKALPLQALANKITFSTPAEIAKKFNPISPISVPYPQTWSGEEKDLSSWTGNDLQTEALQKLYQVGERVRLCSDRALKRDWLCLQSSDHFHYMTTKPWNGFTVYPNYESPYDAFTNYMNVLADFMDRVKGQFPSSIENEELNALLTTINNQESKINELEKKLLSTSPTD</sequence>
<reference evidence="5" key="2">
    <citation type="journal article" date="2017" name="Genome Announc.">
        <title>Draft genome sequence of Paludibacter jiangxiensis NM7(T), a propionate-producing fermentative bacterium.</title>
        <authorList>
            <person name="Qiu Y.-L."/>
            <person name="Tourlousse D.M."/>
            <person name="Matsuura N."/>
            <person name="Ohashi A."/>
            <person name="Sekiguchi Y."/>
        </authorList>
    </citation>
    <scope>NUCLEOTIDE SEQUENCE [LARGE SCALE GENOMIC DNA]</scope>
    <source>
        <strain evidence="5">NM7</strain>
    </source>
</reference>
<dbReference type="InterPro" id="IPR052046">
    <property type="entry name" value="GH57_Enzymes"/>
</dbReference>
<dbReference type="EMBL" id="BDCR01000001">
    <property type="protein sequence ID" value="GAT61922.1"/>
    <property type="molecule type" value="Genomic_DNA"/>
</dbReference>
<dbReference type="Proteomes" id="UP000076586">
    <property type="component" value="Unassembled WGS sequence"/>
</dbReference>
<dbReference type="AlphaFoldDB" id="A0A170YMX3"/>
<evidence type="ECO:0000256" key="1">
    <source>
        <dbReference type="ARBA" id="ARBA00006821"/>
    </source>
</evidence>
<comment type="caution">
    <text evidence="4">The sequence shown here is derived from an EMBL/GenBank/DDBJ whole genome shotgun (WGS) entry which is preliminary data.</text>
</comment>
<dbReference type="PANTHER" id="PTHR36306:SF1">
    <property type="entry name" value="ALPHA-AMYLASE-RELATED"/>
    <property type="match status" value="1"/>
</dbReference>
<gene>
    <name evidence="4" type="ORF">PJIAN_1510</name>
</gene>
<proteinExistence type="inferred from homology"/>
<dbReference type="PANTHER" id="PTHR36306">
    <property type="entry name" value="ALPHA-AMYLASE-RELATED-RELATED"/>
    <property type="match status" value="1"/>
</dbReference>
<dbReference type="InterPro" id="IPR011330">
    <property type="entry name" value="Glyco_hydro/deAcase_b/a-brl"/>
</dbReference>
<dbReference type="STRING" id="681398.PJIAN_1510"/>
<evidence type="ECO:0000313" key="5">
    <source>
        <dbReference type="Proteomes" id="UP000076586"/>
    </source>
</evidence>
<protein>
    <submittedName>
        <fullName evidence="4">Alpha-amylase</fullName>
    </submittedName>
</protein>